<sequence>MLVEIAKLRSMIPEDDDCSSCKTLLAEIDLLKSRNDSCTLGVGTNTSASAACSNCYELKVNLGMLEIELKEWKEKFEHDRIRSCENCPILASENDELKNKFGLLKIRNNLLEHVTSKRPIETCCSNCANLEAELKDAKHAVSSIASHDSCASCISQRLDLTSVKKEFAKRDESLAILEADLVASKECVKRDETIAEREKTYLQQSLERFT</sequence>
<dbReference type="EnsemblPlants" id="LPERR09G06490.1">
    <property type="protein sequence ID" value="LPERR09G06490.1"/>
    <property type="gene ID" value="LPERR09G06490"/>
</dbReference>
<proteinExistence type="predicted"/>
<organism evidence="1 2">
    <name type="scientific">Leersia perrieri</name>
    <dbReference type="NCBI Taxonomy" id="77586"/>
    <lineage>
        <taxon>Eukaryota</taxon>
        <taxon>Viridiplantae</taxon>
        <taxon>Streptophyta</taxon>
        <taxon>Embryophyta</taxon>
        <taxon>Tracheophyta</taxon>
        <taxon>Spermatophyta</taxon>
        <taxon>Magnoliopsida</taxon>
        <taxon>Liliopsida</taxon>
        <taxon>Poales</taxon>
        <taxon>Poaceae</taxon>
        <taxon>BOP clade</taxon>
        <taxon>Oryzoideae</taxon>
        <taxon>Oryzeae</taxon>
        <taxon>Oryzinae</taxon>
        <taxon>Leersia</taxon>
    </lineage>
</organism>
<reference evidence="1" key="3">
    <citation type="submission" date="2015-04" db="UniProtKB">
        <authorList>
            <consortium name="EnsemblPlants"/>
        </authorList>
    </citation>
    <scope>IDENTIFICATION</scope>
</reference>
<dbReference type="HOGENOM" id="CLU_1311749_0_0_1"/>
<dbReference type="AlphaFoldDB" id="A0A0D9XDG8"/>
<reference evidence="1 2" key="1">
    <citation type="submission" date="2012-08" db="EMBL/GenBank/DDBJ databases">
        <title>Oryza genome evolution.</title>
        <authorList>
            <person name="Wing R.A."/>
        </authorList>
    </citation>
    <scope>NUCLEOTIDE SEQUENCE</scope>
</reference>
<dbReference type="Gramene" id="LPERR09G06490.1">
    <property type="protein sequence ID" value="LPERR09G06490.1"/>
    <property type="gene ID" value="LPERR09G06490"/>
</dbReference>
<evidence type="ECO:0000313" key="1">
    <source>
        <dbReference type="EnsemblPlants" id="LPERR09G06490.1"/>
    </source>
</evidence>
<name>A0A0D9XDG8_9ORYZ</name>
<reference evidence="2" key="2">
    <citation type="submission" date="2013-12" db="EMBL/GenBank/DDBJ databases">
        <authorList>
            <person name="Yu Y."/>
            <person name="Lee S."/>
            <person name="de Baynast K."/>
            <person name="Wissotski M."/>
            <person name="Liu L."/>
            <person name="Talag J."/>
            <person name="Goicoechea J."/>
            <person name="Angelova A."/>
            <person name="Jetty R."/>
            <person name="Kudrna D."/>
            <person name="Golser W."/>
            <person name="Rivera L."/>
            <person name="Zhang J."/>
            <person name="Wing R."/>
        </authorList>
    </citation>
    <scope>NUCLEOTIDE SEQUENCE</scope>
</reference>
<keyword evidence="2" id="KW-1185">Reference proteome</keyword>
<protein>
    <submittedName>
        <fullName evidence="1">Uncharacterized protein</fullName>
    </submittedName>
</protein>
<dbReference type="Proteomes" id="UP000032180">
    <property type="component" value="Chromosome 9"/>
</dbReference>
<evidence type="ECO:0000313" key="2">
    <source>
        <dbReference type="Proteomes" id="UP000032180"/>
    </source>
</evidence>
<accession>A0A0D9XDG8</accession>